<dbReference type="GO" id="GO:0005683">
    <property type="term" value="C:U7 snRNP"/>
    <property type="evidence" value="ECO:0007669"/>
    <property type="project" value="TreeGrafter"/>
</dbReference>
<dbReference type="Gene3D" id="2.30.30.100">
    <property type="match status" value="1"/>
</dbReference>
<dbReference type="SUPFAM" id="SSF50182">
    <property type="entry name" value="Sm-like ribonucleoproteins"/>
    <property type="match status" value="1"/>
</dbReference>
<proteinExistence type="predicted"/>
<dbReference type="EMBL" id="CP151506">
    <property type="protein sequence ID" value="WZN62611.1"/>
    <property type="molecule type" value="Genomic_DNA"/>
</dbReference>
<organism evidence="2 3">
    <name type="scientific">Chloropicon roscoffensis</name>
    <dbReference type="NCBI Taxonomy" id="1461544"/>
    <lineage>
        <taxon>Eukaryota</taxon>
        <taxon>Viridiplantae</taxon>
        <taxon>Chlorophyta</taxon>
        <taxon>Chloropicophyceae</taxon>
        <taxon>Chloropicales</taxon>
        <taxon>Chloropicaceae</taxon>
        <taxon>Chloropicon</taxon>
    </lineage>
</organism>
<sequence>MADGAAGEGGSDRGQAGDSRTEKCLELFFGSTKPLEGPLSVLEKAMRTKQRVLVVTRHGSGVRGVCLGLVTAFDKHFNVVLRDVDERYTVLHKRAPDEGASGASAKRWKKKLGYYKRHLPQVLLRGEGIVLVSLSGGAGGEENAAMRYFGGQPS</sequence>
<dbReference type="Proteomes" id="UP001472866">
    <property type="component" value="Chromosome 06"/>
</dbReference>
<evidence type="ECO:0000313" key="3">
    <source>
        <dbReference type="Proteomes" id="UP001472866"/>
    </source>
</evidence>
<dbReference type="SMART" id="SM00651">
    <property type="entry name" value="Sm"/>
    <property type="match status" value="1"/>
</dbReference>
<gene>
    <name evidence="2" type="ORF">HKI87_06g41490</name>
</gene>
<evidence type="ECO:0000313" key="2">
    <source>
        <dbReference type="EMBL" id="WZN62611.1"/>
    </source>
</evidence>
<dbReference type="InterPro" id="IPR039267">
    <property type="entry name" value="Lsm11"/>
</dbReference>
<feature type="domain" description="Sm" evidence="1">
    <location>
        <begin position="40"/>
        <end position="138"/>
    </location>
</feature>
<evidence type="ECO:0000259" key="1">
    <source>
        <dbReference type="PROSITE" id="PS52002"/>
    </source>
</evidence>
<dbReference type="PANTHER" id="PTHR21415">
    <property type="entry name" value="U7 SNRNA-ASSOCIATED SM-LIKE PROTEIN LSM11"/>
    <property type="match status" value="1"/>
</dbReference>
<dbReference type="GO" id="GO:0006398">
    <property type="term" value="P:mRNA 3'-end processing by stem-loop binding and cleavage"/>
    <property type="evidence" value="ECO:0007669"/>
    <property type="project" value="TreeGrafter"/>
</dbReference>
<dbReference type="Pfam" id="PF01423">
    <property type="entry name" value="LSM"/>
    <property type="match status" value="1"/>
</dbReference>
<dbReference type="PROSITE" id="PS52002">
    <property type="entry name" value="SM"/>
    <property type="match status" value="1"/>
</dbReference>
<dbReference type="AlphaFoldDB" id="A0AAX4P9U3"/>
<dbReference type="InterPro" id="IPR001163">
    <property type="entry name" value="Sm_dom_euk/arc"/>
</dbReference>
<dbReference type="PANTHER" id="PTHR21415:SF1">
    <property type="entry name" value="U7 SNRNA-ASSOCIATED SM-LIKE PROTEIN LSM11"/>
    <property type="match status" value="1"/>
</dbReference>
<dbReference type="InterPro" id="IPR047575">
    <property type="entry name" value="Sm"/>
</dbReference>
<accession>A0AAX4P9U3</accession>
<keyword evidence="3" id="KW-1185">Reference proteome</keyword>
<protein>
    <submittedName>
        <fullName evidence="2">Small nuclear ribonucleoprotein Sm D-like protein</fullName>
    </submittedName>
</protein>
<keyword evidence="2" id="KW-0687">Ribonucleoprotein</keyword>
<dbReference type="GO" id="GO:0071209">
    <property type="term" value="F:U7 snRNA binding"/>
    <property type="evidence" value="ECO:0007669"/>
    <property type="project" value="InterPro"/>
</dbReference>
<name>A0AAX4P9U3_9CHLO</name>
<reference evidence="2 3" key="1">
    <citation type="submission" date="2024-03" db="EMBL/GenBank/DDBJ databases">
        <title>Complete genome sequence of the green alga Chloropicon roscoffensis RCC1871.</title>
        <authorList>
            <person name="Lemieux C."/>
            <person name="Pombert J.-F."/>
            <person name="Otis C."/>
            <person name="Turmel M."/>
        </authorList>
    </citation>
    <scope>NUCLEOTIDE SEQUENCE [LARGE SCALE GENOMIC DNA]</scope>
    <source>
        <strain evidence="2 3">RCC1871</strain>
    </source>
</reference>
<dbReference type="InterPro" id="IPR010920">
    <property type="entry name" value="LSM_dom_sf"/>
</dbReference>